<dbReference type="AlphaFoldDB" id="A0A1V9ZIF3"/>
<dbReference type="STRING" id="1202772.A0A1V9ZIF3"/>
<proteinExistence type="predicted"/>
<dbReference type="Gene3D" id="1.25.40.270">
    <property type="entry name" value="Vacuolar protein sorting-associated protein vta1"/>
    <property type="match status" value="1"/>
</dbReference>
<feature type="domain" description="Vta1/callose synthase N-terminal" evidence="4">
    <location>
        <begin position="12"/>
        <end position="156"/>
    </location>
</feature>
<dbReference type="Proteomes" id="UP000243579">
    <property type="component" value="Unassembled WGS sequence"/>
</dbReference>
<comment type="subcellular location">
    <subcellularLocation>
        <location evidence="1">Endomembrane system</location>
    </subcellularLocation>
</comment>
<feature type="compositionally biased region" description="Pro residues" evidence="3">
    <location>
        <begin position="240"/>
        <end position="276"/>
    </location>
</feature>
<name>A0A1V9ZIF3_ACHHY</name>
<keyword evidence="2" id="KW-0472">Membrane</keyword>
<evidence type="ECO:0000259" key="4">
    <source>
        <dbReference type="Pfam" id="PF04652"/>
    </source>
</evidence>
<dbReference type="PANTHER" id="PTHR46009:SF1">
    <property type="entry name" value="VACUOLAR PROTEIN SORTING-ASSOCIATED PROTEIN VTA1 HOMOLOG"/>
    <property type="match status" value="1"/>
</dbReference>
<keyword evidence="6" id="KW-1185">Reference proteome</keyword>
<evidence type="ECO:0000256" key="1">
    <source>
        <dbReference type="ARBA" id="ARBA00004308"/>
    </source>
</evidence>
<dbReference type="InterPro" id="IPR044538">
    <property type="entry name" value="Vta1-like"/>
</dbReference>
<evidence type="ECO:0000313" key="5">
    <source>
        <dbReference type="EMBL" id="OQR97783.1"/>
    </source>
</evidence>
<reference evidence="5 6" key="1">
    <citation type="journal article" date="2014" name="Genome Biol. Evol.">
        <title>The secreted proteins of Achlya hypogyna and Thraustotheca clavata identify the ancestral oomycete secretome and reveal gene acquisitions by horizontal gene transfer.</title>
        <authorList>
            <person name="Misner I."/>
            <person name="Blouin N."/>
            <person name="Leonard G."/>
            <person name="Richards T.A."/>
            <person name="Lane C.E."/>
        </authorList>
    </citation>
    <scope>NUCLEOTIDE SEQUENCE [LARGE SCALE GENOMIC DNA]</scope>
    <source>
        <strain evidence="5 6">ATCC 48635</strain>
    </source>
</reference>
<dbReference type="EMBL" id="JNBR01000096">
    <property type="protein sequence ID" value="OQR97783.1"/>
    <property type="molecule type" value="Genomic_DNA"/>
</dbReference>
<accession>A0A1V9ZIF3</accession>
<dbReference type="GO" id="GO:0005771">
    <property type="term" value="C:multivesicular body"/>
    <property type="evidence" value="ECO:0007669"/>
    <property type="project" value="TreeGrafter"/>
</dbReference>
<comment type="caution">
    <text evidence="5">The sequence shown here is derived from an EMBL/GenBank/DDBJ whole genome shotgun (WGS) entry which is preliminary data.</text>
</comment>
<dbReference type="InterPro" id="IPR023175">
    <property type="entry name" value="Vta1/CALS_N_sf"/>
</dbReference>
<evidence type="ECO:0000313" key="6">
    <source>
        <dbReference type="Proteomes" id="UP000243579"/>
    </source>
</evidence>
<feature type="region of interest" description="Disordered" evidence="3">
    <location>
        <begin position="234"/>
        <end position="301"/>
    </location>
</feature>
<protein>
    <submittedName>
        <fullName evidence="5">Vacuolar protein sorting-associated protein VTA1</fullName>
    </submittedName>
</protein>
<dbReference type="PANTHER" id="PTHR46009">
    <property type="entry name" value="VACUOLAR PROTEIN SORTING-ASSOCIATED PROTEIN VTA1 HOMOLOG"/>
    <property type="match status" value="1"/>
</dbReference>
<dbReference type="InterPro" id="IPR039431">
    <property type="entry name" value="Vta1/CALS_N"/>
</dbReference>
<dbReference type="GO" id="GO:0032511">
    <property type="term" value="P:late endosome to vacuole transport via multivesicular body sorting pathway"/>
    <property type="evidence" value="ECO:0007669"/>
    <property type="project" value="InterPro"/>
</dbReference>
<dbReference type="OrthoDB" id="391137at2759"/>
<gene>
    <name evidence="5" type="ORF">ACHHYP_10054</name>
</gene>
<evidence type="ECO:0000256" key="3">
    <source>
        <dbReference type="SAM" id="MobiDB-lite"/>
    </source>
</evidence>
<evidence type="ECO:0000256" key="2">
    <source>
        <dbReference type="ARBA" id="ARBA00023136"/>
    </source>
</evidence>
<dbReference type="Pfam" id="PF04652">
    <property type="entry name" value="Vta1"/>
    <property type="match status" value="1"/>
</dbReference>
<sequence>MASKIPATFKAITPFIRRAEELDRDRTRPESKMVAYYCRQYAMELGIKLRENDASDEATHYLLALMESLESEKAALPPHSQEEGRIICENFAFDIFMRADEEDRAGNSNKNTARTFYAAGSFFDILKQFGQPSEDTIEKTKYSKYKAADILKAIKEGRTPMPGAPSEQMANIVDVDPNPMPTASAPSTMAAPPPYVPDVPPPTVITPTPAPASPSAPSVPDFPNMASYSYAPESHAPAPVAAPAPAYQPPAPVRQNPPPQVSFAPPPQQQFPPELPPQYAMPEAPTAPVARPSGPRRTGGWSTNEINDAMECSKFATAALKIKDVELAIQRLEQALACLR</sequence>
<organism evidence="5 6">
    <name type="scientific">Achlya hypogyna</name>
    <name type="common">Oomycete</name>
    <name type="synonym">Protoachlya hypogyna</name>
    <dbReference type="NCBI Taxonomy" id="1202772"/>
    <lineage>
        <taxon>Eukaryota</taxon>
        <taxon>Sar</taxon>
        <taxon>Stramenopiles</taxon>
        <taxon>Oomycota</taxon>
        <taxon>Saprolegniomycetes</taxon>
        <taxon>Saprolegniales</taxon>
        <taxon>Achlyaceae</taxon>
        <taxon>Achlya</taxon>
    </lineage>
</organism>